<dbReference type="Proteomes" id="UP000470384">
    <property type="component" value="Unassembled WGS sequence"/>
</dbReference>
<proteinExistence type="predicted"/>
<dbReference type="InterPro" id="IPR021265">
    <property type="entry name" value="DUF2842"/>
</dbReference>
<sequence>MTLGIPMRWRKLIGLIVLLVFIFYWAMLVMTVAIYKLPDNGFIEFVYFLAAGILWALPAGYIIKWMQLPDAE</sequence>
<dbReference type="GeneID" id="300654565"/>
<gene>
    <name evidence="2" type="ORF">GTQ45_08955</name>
</gene>
<feature type="transmembrane region" description="Helical" evidence="1">
    <location>
        <begin position="41"/>
        <end position="63"/>
    </location>
</feature>
<feature type="transmembrane region" description="Helical" evidence="1">
    <location>
        <begin position="12"/>
        <end position="35"/>
    </location>
</feature>
<evidence type="ECO:0000256" key="1">
    <source>
        <dbReference type="SAM" id="Phobius"/>
    </source>
</evidence>
<keyword evidence="3" id="KW-1185">Reference proteome</keyword>
<protein>
    <submittedName>
        <fullName evidence="2">DUF2842 domain-containing protein</fullName>
    </submittedName>
</protein>
<dbReference type="Pfam" id="PF11003">
    <property type="entry name" value="DUF2842"/>
    <property type="match status" value="1"/>
</dbReference>
<evidence type="ECO:0000313" key="2">
    <source>
        <dbReference type="EMBL" id="NBG95861.1"/>
    </source>
</evidence>
<keyword evidence="1" id="KW-0812">Transmembrane</keyword>
<dbReference type="OrthoDB" id="7510023at2"/>
<name>A0A845QCX0_9HYPH</name>
<reference evidence="2 3" key="1">
    <citation type="journal article" date="2016" name="Int. J. Syst. Evol. Microbiol.">
        <title>Pyruvatibacter mobilis gen. nov., sp. nov., a marine bacterium from the culture broth of Picochlorum sp. 122.</title>
        <authorList>
            <person name="Wang G."/>
            <person name="Tang M."/>
            <person name="Wu H."/>
            <person name="Dai S."/>
            <person name="Li T."/>
            <person name="Chen C."/>
            <person name="He H."/>
            <person name="Fan J."/>
            <person name="Xiang W."/>
            <person name="Li X."/>
        </authorList>
    </citation>
    <scope>NUCLEOTIDE SEQUENCE [LARGE SCALE GENOMIC DNA]</scope>
    <source>
        <strain evidence="2 3">GYP-11</strain>
    </source>
</reference>
<keyword evidence="1" id="KW-1133">Transmembrane helix</keyword>
<accession>A0A845QCX0</accession>
<keyword evidence="1" id="KW-0472">Membrane</keyword>
<organism evidence="2 3">
    <name type="scientific">Pyruvatibacter mobilis</name>
    <dbReference type="NCBI Taxonomy" id="1712261"/>
    <lineage>
        <taxon>Bacteria</taxon>
        <taxon>Pseudomonadati</taxon>
        <taxon>Pseudomonadota</taxon>
        <taxon>Alphaproteobacteria</taxon>
        <taxon>Hyphomicrobiales</taxon>
        <taxon>Parvibaculaceae</taxon>
        <taxon>Pyruvatibacter</taxon>
    </lineage>
</organism>
<evidence type="ECO:0000313" key="3">
    <source>
        <dbReference type="Proteomes" id="UP000470384"/>
    </source>
</evidence>
<comment type="caution">
    <text evidence="2">The sequence shown here is derived from an EMBL/GenBank/DDBJ whole genome shotgun (WGS) entry which is preliminary data.</text>
</comment>
<dbReference type="EMBL" id="WXYQ01000006">
    <property type="protein sequence ID" value="NBG95861.1"/>
    <property type="molecule type" value="Genomic_DNA"/>
</dbReference>
<dbReference type="RefSeq" id="WP_160587743.1">
    <property type="nucleotide sequence ID" value="NZ_BMHN01000001.1"/>
</dbReference>
<dbReference type="AlphaFoldDB" id="A0A845QCX0"/>